<dbReference type="SUPFAM" id="SSF103473">
    <property type="entry name" value="MFS general substrate transporter"/>
    <property type="match status" value="1"/>
</dbReference>
<feature type="transmembrane region" description="Helical" evidence="7">
    <location>
        <begin position="121"/>
        <end position="139"/>
    </location>
</feature>
<dbReference type="STRING" id="984485.A0A1E4RIU0"/>
<keyword evidence="5 7" id="KW-1133">Transmembrane helix</keyword>
<evidence type="ECO:0000256" key="2">
    <source>
        <dbReference type="ARBA" id="ARBA00008335"/>
    </source>
</evidence>
<name>A0A1E4RIU0_9ASCO</name>
<dbReference type="RefSeq" id="XP_020076259.1">
    <property type="nucleotide sequence ID" value="XM_020222554.1"/>
</dbReference>
<feature type="domain" description="Major facilitator superfamily (MFS) profile" evidence="8">
    <location>
        <begin position="54"/>
        <end position="516"/>
    </location>
</feature>
<evidence type="ECO:0000256" key="3">
    <source>
        <dbReference type="ARBA" id="ARBA00022448"/>
    </source>
</evidence>
<dbReference type="AlphaFoldDB" id="A0A1E4RIU0"/>
<keyword evidence="3" id="KW-0813">Transport</keyword>
<feature type="transmembrane region" description="Helical" evidence="7">
    <location>
        <begin position="331"/>
        <end position="355"/>
    </location>
</feature>
<dbReference type="Pfam" id="PF00083">
    <property type="entry name" value="Sugar_tr"/>
    <property type="match status" value="1"/>
</dbReference>
<feature type="transmembrane region" description="Helical" evidence="7">
    <location>
        <begin position="375"/>
        <end position="395"/>
    </location>
</feature>
<feature type="transmembrane region" description="Helical" evidence="7">
    <location>
        <begin position="222"/>
        <end position="243"/>
    </location>
</feature>
<feature type="transmembrane region" description="Helical" evidence="7">
    <location>
        <begin position="492"/>
        <end position="513"/>
    </location>
</feature>
<comment type="similarity">
    <text evidence="2">Belongs to the major facilitator superfamily.</text>
</comment>
<dbReference type="Gene3D" id="1.20.1250.20">
    <property type="entry name" value="MFS general substrate transporter like domains"/>
    <property type="match status" value="1"/>
</dbReference>
<dbReference type="FunFam" id="1.20.1250.20:FF:000171">
    <property type="entry name" value="MFS general substrate transporter"/>
    <property type="match status" value="1"/>
</dbReference>
<evidence type="ECO:0000256" key="5">
    <source>
        <dbReference type="ARBA" id="ARBA00022989"/>
    </source>
</evidence>
<evidence type="ECO:0000256" key="6">
    <source>
        <dbReference type="ARBA" id="ARBA00023136"/>
    </source>
</evidence>
<dbReference type="CDD" id="cd17316">
    <property type="entry name" value="MFS_SV2_like"/>
    <property type="match status" value="1"/>
</dbReference>
<dbReference type="PANTHER" id="PTHR23511:SF12">
    <property type="entry name" value="TRANSPORTER, PUTATIVE (AFU_ORTHOLOGUE AFUA_7G01740)-RELATED"/>
    <property type="match status" value="1"/>
</dbReference>
<organism evidence="9 10">
    <name type="scientific">Hyphopichia burtonii NRRL Y-1933</name>
    <dbReference type="NCBI Taxonomy" id="984485"/>
    <lineage>
        <taxon>Eukaryota</taxon>
        <taxon>Fungi</taxon>
        <taxon>Dikarya</taxon>
        <taxon>Ascomycota</taxon>
        <taxon>Saccharomycotina</taxon>
        <taxon>Pichiomycetes</taxon>
        <taxon>Debaryomycetaceae</taxon>
        <taxon>Hyphopichia</taxon>
    </lineage>
</organism>
<comment type="subcellular location">
    <subcellularLocation>
        <location evidence="1">Membrane</location>
        <topology evidence="1">Multi-pass membrane protein</topology>
    </subcellularLocation>
</comment>
<keyword evidence="6 7" id="KW-0472">Membrane</keyword>
<reference evidence="10" key="1">
    <citation type="submission" date="2016-05" db="EMBL/GenBank/DDBJ databases">
        <title>Comparative genomics of biotechnologically important yeasts.</title>
        <authorList>
            <consortium name="DOE Joint Genome Institute"/>
            <person name="Riley R."/>
            <person name="Haridas S."/>
            <person name="Wolfe K.H."/>
            <person name="Lopes M.R."/>
            <person name="Hittinger C.T."/>
            <person name="Goker M."/>
            <person name="Salamov A."/>
            <person name="Wisecaver J."/>
            <person name="Long T.M."/>
            <person name="Aerts A.L."/>
            <person name="Barry K."/>
            <person name="Choi C."/>
            <person name="Clum A."/>
            <person name="Coughlan A.Y."/>
            <person name="Deshpande S."/>
            <person name="Douglass A.P."/>
            <person name="Hanson S.J."/>
            <person name="Klenk H.-P."/>
            <person name="Labutti K."/>
            <person name="Lapidus A."/>
            <person name="Lindquist E."/>
            <person name="Lipzen A."/>
            <person name="Meier-Kolthoff J.P."/>
            <person name="Ohm R.A."/>
            <person name="Otillar R.P."/>
            <person name="Pangilinan J."/>
            <person name="Peng Y."/>
            <person name="Rokas A."/>
            <person name="Rosa C.A."/>
            <person name="Scheuner C."/>
            <person name="Sibirny A.A."/>
            <person name="Slot J.C."/>
            <person name="Stielow J.B."/>
            <person name="Sun H."/>
            <person name="Kurtzman C.P."/>
            <person name="Blackwell M."/>
            <person name="Grigoriev I.V."/>
            <person name="Jeffries T.W."/>
        </authorList>
    </citation>
    <scope>NUCLEOTIDE SEQUENCE [LARGE SCALE GENOMIC DNA]</scope>
    <source>
        <strain evidence="10">NRRL Y-1933</strain>
    </source>
</reference>
<proteinExistence type="inferred from homology"/>
<dbReference type="GO" id="GO:0022857">
    <property type="term" value="F:transmembrane transporter activity"/>
    <property type="evidence" value="ECO:0007669"/>
    <property type="project" value="InterPro"/>
</dbReference>
<feature type="transmembrane region" description="Helical" evidence="7">
    <location>
        <begin position="430"/>
        <end position="452"/>
    </location>
</feature>
<dbReference type="PANTHER" id="PTHR23511">
    <property type="entry name" value="SYNAPTIC VESICLE GLYCOPROTEIN 2"/>
    <property type="match status" value="1"/>
</dbReference>
<evidence type="ECO:0000256" key="4">
    <source>
        <dbReference type="ARBA" id="ARBA00022692"/>
    </source>
</evidence>
<dbReference type="InterPro" id="IPR036259">
    <property type="entry name" value="MFS_trans_sf"/>
</dbReference>
<evidence type="ECO:0000313" key="10">
    <source>
        <dbReference type="Proteomes" id="UP000095085"/>
    </source>
</evidence>
<evidence type="ECO:0000313" key="9">
    <source>
        <dbReference type="EMBL" id="ODV67192.1"/>
    </source>
</evidence>
<accession>A0A1E4RIU0</accession>
<dbReference type="EMBL" id="KV454541">
    <property type="protein sequence ID" value="ODV67192.1"/>
    <property type="molecule type" value="Genomic_DNA"/>
</dbReference>
<gene>
    <name evidence="9" type="ORF">HYPBUDRAFT_162043</name>
</gene>
<dbReference type="Proteomes" id="UP000095085">
    <property type="component" value="Unassembled WGS sequence"/>
</dbReference>
<protein>
    <submittedName>
        <fullName evidence="9">MFS general substrate transporter</fullName>
    </submittedName>
</protein>
<evidence type="ECO:0000259" key="8">
    <source>
        <dbReference type="PROSITE" id="PS50850"/>
    </source>
</evidence>
<dbReference type="OrthoDB" id="4139357at2759"/>
<feature type="transmembrane region" description="Helical" evidence="7">
    <location>
        <begin position="178"/>
        <end position="202"/>
    </location>
</feature>
<dbReference type="InterPro" id="IPR005828">
    <property type="entry name" value="MFS_sugar_transport-like"/>
</dbReference>
<dbReference type="PROSITE" id="PS50850">
    <property type="entry name" value="MFS"/>
    <property type="match status" value="1"/>
</dbReference>
<keyword evidence="10" id="KW-1185">Reference proteome</keyword>
<feature type="transmembrane region" description="Helical" evidence="7">
    <location>
        <begin position="94"/>
        <end position="114"/>
    </location>
</feature>
<dbReference type="InterPro" id="IPR020846">
    <property type="entry name" value="MFS_dom"/>
</dbReference>
<feature type="transmembrane region" description="Helical" evidence="7">
    <location>
        <begin position="464"/>
        <end position="486"/>
    </location>
</feature>
<dbReference type="GO" id="GO:0016020">
    <property type="term" value="C:membrane"/>
    <property type="evidence" value="ECO:0007669"/>
    <property type="project" value="UniProtKB-SubCell"/>
</dbReference>
<evidence type="ECO:0000256" key="1">
    <source>
        <dbReference type="ARBA" id="ARBA00004141"/>
    </source>
</evidence>
<sequence>MVKADSDISQVKSRATNDELLFEKGDFSKTYLAKSKLVSKAIDEIGFGKYQLCLFCVAGLGYFNDNSMPIATSLILLRLVEVDGVHAPVGKSPYLTLAQNLGLLVGAFFWSLSADIIGRRWAFNLTFLITGAFCLVAGASPNFAAIGVFDAFWSSGVGGNLPIDLTLFIESLPTSKRWLLPVMTIWWALGQLVANLLSWALISNFSCDDTSTECLKENNKGWRYFLFTLGGLTLVFFLARLAFDVQESPAFHLARGRDDRAVAALENIARINKTSTDITIEDFQKIDSLELDGEPIIEHDNSHFLKNELLMQKLAKFDLSHIKQCFHTPKLAYSSTLVILTWSIIGLAFPLYNAFLPTYLEQRGNANKPLSVSETYRNSLIVAVVAIPACILAGFMVELRIGRKGTLSISLALTGVVLFCSTTAKTSNAYLGWNCAFSFVSAIMYGVLYAYTPEIFPTTIRGTGYGLSSSGNRLFGVFAPLIAIYADLTTAYPIYISGALFFLAAILSVLFPYESRNKLSI</sequence>
<evidence type="ECO:0000256" key="7">
    <source>
        <dbReference type="SAM" id="Phobius"/>
    </source>
</evidence>
<dbReference type="GeneID" id="30997103"/>
<keyword evidence="4 7" id="KW-0812">Transmembrane</keyword>